<proteinExistence type="inferred from homology"/>
<keyword evidence="3" id="KW-0602">Photosynthesis</keyword>
<dbReference type="GO" id="GO:0015995">
    <property type="term" value="P:chlorophyll biosynthetic process"/>
    <property type="evidence" value="ECO:0007669"/>
    <property type="project" value="UniProtKB-KW"/>
</dbReference>
<keyword evidence="13" id="KW-1185">Reference proteome</keyword>
<evidence type="ECO:0000256" key="8">
    <source>
        <dbReference type="ARBA" id="ARBA00023444"/>
    </source>
</evidence>
<evidence type="ECO:0000256" key="7">
    <source>
        <dbReference type="ARBA" id="ARBA00023171"/>
    </source>
</evidence>
<evidence type="ECO:0000313" key="12">
    <source>
        <dbReference type="EMBL" id="WIW96334.1"/>
    </source>
</evidence>
<dbReference type="RefSeq" id="WP_285976640.1">
    <property type="nucleotide sequence ID" value="NZ_CP127221.1"/>
</dbReference>
<dbReference type="GO" id="GO:0016851">
    <property type="term" value="F:magnesium chelatase activity"/>
    <property type="evidence" value="ECO:0007669"/>
    <property type="project" value="UniProtKB-EC"/>
</dbReference>
<dbReference type="NCBIfam" id="NF009942">
    <property type="entry name" value="PRK13405.1"/>
    <property type="match status" value="1"/>
</dbReference>
<feature type="domain" description="CobN/magnesium chelatase" evidence="10">
    <location>
        <begin position="759"/>
        <end position="1173"/>
    </location>
</feature>
<evidence type="ECO:0000259" key="11">
    <source>
        <dbReference type="Pfam" id="PF11965"/>
    </source>
</evidence>
<evidence type="ECO:0000256" key="9">
    <source>
        <dbReference type="ARBA" id="ARBA00048693"/>
    </source>
</evidence>
<name>A0A9Y2B6H6_9SPHN</name>
<organism evidence="12 13">
    <name type="scientific">Altererythrobacter rubellus</name>
    <dbReference type="NCBI Taxonomy" id="2173831"/>
    <lineage>
        <taxon>Bacteria</taxon>
        <taxon>Pseudomonadati</taxon>
        <taxon>Pseudomonadota</taxon>
        <taxon>Alphaproteobacteria</taxon>
        <taxon>Sphingomonadales</taxon>
        <taxon>Erythrobacteraceae</taxon>
        <taxon>Altererythrobacter</taxon>
    </lineage>
</organism>
<evidence type="ECO:0000256" key="6">
    <source>
        <dbReference type="ARBA" id="ARBA00022840"/>
    </source>
</evidence>
<reference evidence="12 13" key="1">
    <citation type="submission" date="2023-06" db="EMBL/GenBank/DDBJ databases">
        <title>Altererythrobacter rubellus NBRC 112769 genome.</title>
        <authorList>
            <person name="Zhang K."/>
        </authorList>
    </citation>
    <scope>NUCLEOTIDE SEQUENCE [LARGE SCALE GENOMIC DNA]</scope>
    <source>
        <strain evidence="12 13">NBRC 112769</strain>
    </source>
</reference>
<dbReference type="EMBL" id="CP127221">
    <property type="protein sequence ID" value="WIW96334.1"/>
    <property type="molecule type" value="Genomic_DNA"/>
</dbReference>
<feature type="domain" description="Magnesium chelatase subunit H N-terminal" evidence="11">
    <location>
        <begin position="10"/>
        <end position="167"/>
    </location>
</feature>
<evidence type="ECO:0000256" key="1">
    <source>
        <dbReference type="ARBA" id="ARBA00010851"/>
    </source>
</evidence>
<keyword evidence="6" id="KW-0067">ATP-binding</keyword>
<keyword evidence="5" id="KW-0547">Nucleotide-binding</keyword>
<keyword evidence="4 12" id="KW-0436">Ligase</keyword>
<dbReference type="EC" id="6.6.1.1" evidence="2"/>
<dbReference type="Pfam" id="PF02514">
    <property type="entry name" value="CobN-Mg_chel"/>
    <property type="match status" value="2"/>
</dbReference>
<evidence type="ECO:0000259" key="10">
    <source>
        <dbReference type="Pfam" id="PF02514"/>
    </source>
</evidence>
<dbReference type="PANTHER" id="PTHR44119">
    <property type="entry name" value="MAGNESIUM-CHELATASE SUBUNIT CHLH, CHLOROPLASTIC"/>
    <property type="match status" value="1"/>
</dbReference>
<dbReference type="InterPro" id="IPR003672">
    <property type="entry name" value="CobN/Mg_chltase"/>
</dbReference>
<evidence type="ECO:0000256" key="4">
    <source>
        <dbReference type="ARBA" id="ARBA00022598"/>
    </source>
</evidence>
<evidence type="ECO:0000313" key="13">
    <source>
        <dbReference type="Proteomes" id="UP001231445"/>
    </source>
</evidence>
<evidence type="ECO:0000256" key="2">
    <source>
        <dbReference type="ARBA" id="ARBA00012825"/>
    </source>
</evidence>
<dbReference type="GO" id="GO:0015979">
    <property type="term" value="P:photosynthesis"/>
    <property type="evidence" value="ECO:0007669"/>
    <property type="project" value="UniProtKB-KW"/>
</dbReference>
<dbReference type="Pfam" id="PF11965">
    <property type="entry name" value="DUF3479"/>
    <property type="match status" value="1"/>
</dbReference>
<accession>A0A9Y2B6H6</accession>
<comment type="catalytic activity">
    <reaction evidence="9">
        <text>protoporphyrin IX + Mg(2+) + ATP + H2O = Mg-protoporphyrin IX + ADP + phosphate + 3 H(+)</text>
        <dbReference type="Rhea" id="RHEA:13961"/>
        <dbReference type="ChEBI" id="CHEBI:15377"/>
        <dbReference type="ChEBI" id="CHEBI:15378"/>
        <dbReference type="ChEBI" id="CHEBI:18420"/>
        <dbReference type="ChEBI" id="CHEBI:30616"/>
        <dbReference type="ChEBI" id="CHEBI:43474"/>
        <dbReference type="ChEBI" id="CHEBI:57306"/>
        <dbReference type="ChEBI" id="CHEBI:60492"/>
        <dbReference type="ChEBI" id="CHEBI:456216"/>
        <dbReference type="EC" id="6.6.1.1"/>
    </reaction>
</comment>
<comment type="similarity">
    <text evidence="1">Belongs to the Mg-chelatase subunit H family.</text>
</comment>
<comment type="pathway">
    <text evidence="8">Porphyrin-containing compound metabolism.</text>
</comment>
<dbReference type="PANTHER" id="PTHR44119:SF1">
    <property type="entry name" value="MAGNESIUM-CHELATASE SUBUNIT CHLH, CHLOROPLASTIC"/>
    <property type="match status" value="1"/>
</dbReference>
<dbReference type="AlphaFoldDB" id="A0A9Y2B6H6"/>
<gene>
    <name evidence="12" type="ORF">QQX03_04300</name>
</gene>
<dbReference type="GO" id="GO:0005524">
    <property type="term" value="F:ATP binding"/>
    <property type="evidence" value="ECO:0007669"/>
    <property type="project" value="UniProtKB-KW"/>
</dbReference>
<protein>
    <recommendedName>
        <fullName evidence="2">magnesium chelatase</fullName>
        <ecNumber evidence="2">6.6.1.1</ecNumber>
    </recommendedName>
</protein>
<sequence>MHGRGHPPVRVAIVTLDNHLKGAVDRAGAELAADNVLLSLHAASDWEREDGAYKRTLDAIEHADIIIATMLFLDDHIRMVLPALEARRDNCDAMLGLMSAGEVVKLTRMGGYDMNKPAKGMLAMLKKLRGSKKAGASSGAGQMKMLRRLPMILRFIPGTAQDVRAYFLTLQYWLAGSDENVVAMVRCLIDRYASGDRLTRRGMTPADAPVEYPEVGVYHPHTRQRISESLRLLPRKQGKHGTVGLLLLRSYLLGRDTGHYDAAIEALQNAGMKVVPVFASGLDARAAIEKFFVDRDGCPSVDAIVNLTGFSLVGGPAYNDADAAVETLSELDIPYIAAHALEFQSVEEWRGRHQGLLPLEATMMVAIPELDGAILPSIYGGRSGKGTDVCEGCERKCQLPDNNGLRAMQGCPERAEALAAKVVKLIALRKSKRAQRKLAMVLFNFPPNAGATGTAAFLAVFESLHATLKRLGDEGYSVEVPETVEALREAILKGNSERFGSDANVAARIATDDYVRSEPHLAEIEAQWGPAPGRQQSDGTGIHVLGAHFGNVFVGVQPAFGYEGDPVRLLFDGTFTPTHAFNAFYRWLREDYGAHAVLHFGTHGALEFMPGKQSGMSGECWPERLIGDLPNFYLYAANNPSEGILAKRRSGATLVSYLTPPLAQAGLYKGLSELKASHDRWRTMEEGEERKQLTALLTEQATDLGFENIALEDLAQQLYELENALIPNGLHVLGKKPIDAERADWQAAFVEFDPEADTEQLSARIDACDELGGLIHALDAGYVAPAPGGDILVNPEVLPTGRNIHGFDPFRIPSRFACEQGAAQAEELLSRHSEAGEAFPESLAMVLWGTDNLKSEGVQVAQALRLIGARPRLDGYGKLAGAELIPLEELGRPRIDVVMTLSGIFRDLLPLQTRMLAEGALLASQADEPLEMNFVRKHSLAHQSTHQCDFETASLRVFSNAEGAYGANVNQLVDGGVWTDPDELANAFETQKGFAYGVKGTPVQQRELLRSALAEVEFSYQNLESVEVGITDLDQYFDGLGGINRSIARARGKEAPIYIVDSTQGRTKVRTLAEQIGHETQTRTLNPKWFEGMLKHGYEGVRSIEGHVTNTMGWSATTGQVEPWVYQKISETFVLDREMRERLSKLNPKSSARVANRLIEACERHLWEPDEATLEALREANNDLEDRLEGVIAE</sequence>
<dbReference type="KEGG" id="arue:QQX03_04300"/>
<dbReference type="InterPro" id="IPR011771">
    <property type="entry name" value="BchH"/>
</dbReference>
<dbReference type="InterPro" id="IPR022571">
    <property type="entry name" value="Mg_chelatase_H_N"/>
</dbReference>
<dbReference type="Proteomes" id="UP001231445">
    <property type="component" value="Chromosome"/>
</dbReference>
<feature type="domain" description="CobN/magnesium chelatase" evidence="10">
    <location>
        <begin position="171"/>
        <end position="755"/>
    </location>
</feature>
<dbReference type="CDD" id="cd10150">
    <property type="entry name" value="CobN_like"/>
    <property type="match status" value="1"/>
</dbReference>
<evidence type="ECO:0000256" key="3">
    <source>
        <dbReference type="ARBA" id="ARBA00022531"/>
    </source>
</evidence>
<keyword evidence="7" id="KW-0149">Chlorophyll biosynthesis</keyword>
<dbReference type="NCBIfam" id="TIGR02025">
    <property type="entry name" value="BchH"/>
    <property type="match status" value="1"/>
</dbReference>
<evidence type="ECO:0000256" key="5">
    <source>
        <dbReference type="ARBA" id="ARBA00022741"/>
    </source>
</evidence>